<evidence type="ECO:0000313" key="3">
    <source>
        <dbReference type="Proteomes" id="UP001283361"/>
    </source>
</evidence>
<name>A0AAE0ZVA5_9GAST</name>
<reference evidence="2" key="1">
    <citation type="journal article" date="2023" name="G3 (Bethesda)">
        <title>A reference genome for the long-term kleptoplast-retaining sea slug Elysia crispata morphotype clarki.</title>
        <authorList>
            <person name="Eastman K.E."/>
            <person name="Pendleton A.L."/>
            <person name="Shaikh M.A."/>
            <person name="Suttiyut T."/>
            <person name="Ogas R."/>
            <person name="Tomko P."/>
            <person name="Gavelis G."/>
            <person name="Widhalm J.R."/>
            <person name="Wisecaver J.H."/>
        </authorList>
    </citation>
    <scope>NUCLEOTIDE SEQUENCE</scope>
    <source>
        <strain evidence="2">ECLA1</strain>
    </source>
</reference>
<keyword evidence="3" id="KW-1185">Reference proteome</keyword>
<organism evidence="2 3">
    <name type="scientific">Elysia crispata</name>
    <name type="common">lettuce slug</name>
    <dbReference type="NCBI Taxonomy" id="231223"/>
    <lineage>
        <taxon>Eukaryota</taxon>
        <taxon>Metazoa</taxon>
        <taxon>Spiralia</taxon>
        <taxon>Lophotrochozoa</taxon>
        <taxon>Mollusca</taxon>
        <taxon>Gastropoda</taxon>
        <taxon>Heterobranchia</taxon>
        <taxon>Euthyneura</taxon>
        <taxon>Panpulmonata</taxon>
        <taxon>Sacoglossa</taxon>
        <taxon>Placobranchoidea</taxon>
        <taxon>Plakobranchidae</taxon>
        <taxon>Elysia</taxon>
    </lineage>
</organism>
<gene>
    <name evidence="2" type="ORF">RRG08_041308</name>
</gene>
<protein>
    <submittedName>
        <fullName evidence="2">Uncharacterized protein</fullName>
    </submittedName>
</protein>
<feature type="region of interest" description="Disordered" evidence="1">
    <location>
        <begin position="1"/>
        <end position="22"/>
    </location>
</feature>
<comment type="caution">
    <text evidence="2">The sequence shown here is derived from an EMBL/GenBank/DDBJ whole genome shotgun (WGS) entry which is preliminary data.</text>
</comment>
<feature type="compositionally biased region" description="Polar residues" evidence="1">
    <location>
        <begin position="72"/>
        <end position="95"/>
    </location>
</feature>
<evidence type="ECO:0000256" key="1">
    <source>
        <dbReference type="SAM" id="MobiDB-lite"/>
    </source>
</evidence>
<dbReference type="AlphaFoldDB" id="A0AAE0ZVA5"/>
<accession>A0AAE0ZVA5</accession>
<sequence length="95" mass="10146">MLNETKRDGGGMEISPVQSTTTSLFTVKQNVRAEIACHHPHSTRGPSRDSLSPPSLNPSKPGVGADIACHHPQSTRGPSRDSLSPPSLNPRSEPR</sequence>
<dbReference type="Proteomes" id="UP001283361">
    <property type="component" value="Unassembled WGS sequence"/>
</dbReference>
<feature type="region of interest" description="Disordered" evidence="1">
    <location>
        <begin position="37"/>
        <end position="95"/>
    </location>
</feature>
<dbReference type="EMBL" id="JAWDGP010003315">
    <property type="protein sequence ID" value="KAK3775526.1"/>
    <property type="molecule type" value="Genomic_DNA"/>
</dbReference>
<feature type="compositionally biased region" description="Basic and acidic residues" evidence="1">
    <location>
        <begin position="1"/>
        <end position="10"/>
    </location>
</feature>
<proteinExistence type="predicted"/>
<evidence type="ECO:0000313" key="2">
    <source>
        <dbReference type="EMBL" id="KAK3775526.1"/>
    </source>
</evidence>
<feature type="compositionally biased region" description="Low complexity" evidence="1">
    <location>
        <begin position="48"/>
        <end position="61"/>
    </location>
</feature>